<organism evidence="7 8">
    <name type="scientific">Talaromyces islandicus</name>
    <name type="common">Penicillium islandicum</name>
    <dbReference type="NCBI Taxonomy" id="28573"/>
    <lineage>
        <taxon>Eukaryota</taxon>
        <taxon>Fungi</taxon>
        <taxon>Dikarya</taxon>
        <taxon>Ascomycota</taxon>
        <taxon>Pezizomycotina</taxon>
        <taxon>Eurotiomycetes</taxon>
        <taxon>Eurotiomycetidae</taxon>
        <taxon>Eurotiales</taxon>
        <taxon>Trichocomaceae</taxon>
        <taxon>Talaromyces</taxon>
        <taxon>Talaromyces sect. Islandici</taxon>
    </lineage>
</organism>
<evidence type="ECO:0000256" key="6">
    <source>
        <dbReference type="ARBA" id="ARBA00023328"/>
    </source>
</evidence>
<dbReference type="GO" id="GO:0000939">
    <property type="term" value="C:inner kinetochore"/>
    <property type="evidence" value="ECO:0007669"/>
    <property type="project" value="TreeGrafter"/>
</dbReference>
<name>A0A0U1LS95_TALIS</name>
<sequence>MSVSEASSGRGDIDAHAQLKHLRNTVDHLEAVAFVPSKQRHTSVAELVSDIASDAYDVGIPSDSLVQLIDVLTKPNHLDQATVTTLIKNLYAQERVPAIIVTKIICGLGPGKTKSSLPTQALLLRWLLLVYECLEDQSHLSKLYSVLFNLLDMISLRRPLCHLLSLITRRRHVKPFRIQAVMELLRIAGDDEKELMGLLRVFKNYYPDIIVGETGRLKFFFKHPDPEWTAKLKQIQQHTRERSQLMSGSGTFQVVRRGGFKRSKVETIIPEIQTSRVPAHHTSLEELRNVDDFVQRFDKIELPNQIISVLDDRLAQKYMAIVKPEVAEDRLEDWLDAFLRDEADKARLPDPDEPHALRYVLQAIASYTQRTKQLPHAIQSFLKQFLQNWDGQNCRDEVLEILQFLPKGPFDELRSHYLNRLDAALVDHTASSRASLLDFYARLIRQWGVDLRAETPSLSANGFQPLISLITHAEFLLLSLMELPLTASDIKMKGTSPVAMNTLDIYTNLAELYSHAADNGNIRLTVPLAPAVYTLALTSNLAQISRLCNVLATYKTSFESSLTSKTLQSPVKSVGGFYSSHMVGLFNGYVMDLCNLIWRNRALNSEDQNALGCLIPKTTKDAIEDYIKDSNELLKHRKGRFDGPSFSHALGLMFSLSHHVALASHSAACFAEFEDQKISLGSQPRLRKPVTQKSLTALEKDGGVKLAWPEYRLKMLDWFDELGSEGIGRLMRSTMKALRKET</sequence>
<dbReference type="GO" id="GO:0005634">
    <property type="term" value="C:nucleus"/>
    <property type="evidence" value="ECO:0007669"/>
    <property type="project" value="UniProtKB-SubCell"/>
</dbReference>
<evidence type="ECO:0000256" key="1">
    <source>
        <dbReference type="ARBA" id="ARBA00004123"/>
    </source>
</evidence>
<comment type="subcellular location">
    <subcellularLocation>
        <location evidence="2">Chromosome</location>
        <location evidence="2">Centromere</location>
    </subcellularLocation>
    <subcellularLocation>
        <location evidence="1">Nucleus</location>
    </subcellularLocation>
</comment>
<dbReference type="GO" id="GO:0034080">
    <property type="term" value="P:CENP-A containing chromatin assembly"/>
    <property type="evidence" value="ECO:0007669"/>
    <property type="project" value="TreeGrafter"/>
</dbReference>
<evidence type="ECO:0000256" key="4">
    <source>
        <dbReference type="ARBA" id="ARBA00022454"/>
    </source>
</evidence>
<keyword evidence="8" id="KW-1185">Reference proteome</keyword>
<evidence type="ECO:0000256" key="5">
    <source>
        <dbReference type="ARBA" id="ARBA00023242"/>
    </source>
</evidence>
<dbReference type="PANTHER" id="PTHR48208:SF2">
    <property type="entry name" value="CENTROMERE PROTEIN I"/>
    <property type="match status" value="1"/>
</dbReference>
<dbReference type="STRING" id="28573.A0A0U1LS95"/>
<evidence type="ECO:0000313" key="8">
    <source>
        <dbReference type="Proteomes" id="UP000054383"/>
    </source>
</evidence>
<reference evidence="7 8" key="1">
    <citation type="submission" date="2015-04" db="EMBL/GenBank/DDBJ databases">
        <authorList>
            <person name="Syromyatnikov M.Y."/>
            <person name="Popov V.N."/>
        </authorList>
    </citation>
    <scope>NUCLEOTIDE SEQUENCE [LARGE SCALE GENOMIC DNA]</scope>
    <source>
        <strain evidence="7">WF-38-12</strain>
    </source>
</reference>
<comment type="similarity">
    <text evidence="3">Belongs to the CENP-I/CTF3 family.</text>
</comment>
<dbReference type="AlphaFoldDB" id="A0A0U1LS95"/>
<dbReference type="OMA" id="RVFKNYY"/>
<gene>
    <name evidence="7" type="ORF">PISL3812_03257</name>
</gene>
<evidence type="ECO:0000256" key="3">
    <source>
        <dbReference type="ARBA" id="ARBA00005470"/>
    </source>
</evidence>
<dbReference type="OrthoDB" id="378564at2759"/>
<dbReference type="Proteomes" id="UP000054383">
    <property type="component" value="Unassembled WGS sequence"/>
</dbReference>
<proteinExistence type="inferred from homology"/>
<protein>
    <submittedName>
        <fullName evidence="7">Centromere protein I</fullName>
    </submittedName>
</protein>
<dbReference type="InterPro" id="IPR012485">
    <property type="entry name" value="CENP-I"/>
</dbReference>
<dbReference type="CDD" id="cd22647">
    <property type="entry name" value="CTF3_NTD_HEAT"/>
    <property type="match status" value="1"/>
</dbReference>
<keyword evidence="6" id="KW-0137">Centromere</keyword>
<dbReference type="GO" id="GO:0000070">
    <property type="term" value="P:mitotic sister chromatid segregation"/>
    <property type="evidence" value="ECO:0007669"/>
    <property type="project" value="TreeGrafter"/>
</dbReference>
<accession>A0A0U1LS95</accession>
<dbReference type="Pfam" id="PF07778">
    <property type="entry name" value="CENP-I"/>
    <property type="match status" value="1"/>
</dbReference>
<evidence type="ECO:0000256" key="2">
    <source>
        <dbReference type="ARBA" id="ARBA00004584"/>
    </source>
</evidence>
<evidence type="ECO:0000313" key="7">
    <source>
        <dbReference type="EMBL" id="CRG86254.1"/>
    </source>
</evidence>
<dbReference type="PANTHER" id="PTHR48208">
    <property type="entry name" value="CENTROMERE PROTEIN I"/>
    <property type="match status" value="1"/>
</dbReference>
<dbReference type="EMBL" id="CVMT01000002">
    <property type="protein sequence ID" value="CRG86254.1"/>
    <property type="molecule type" value="Genomic_DNA"/>
</dbReference>
<keyword evidence="5" id="KW-0539">Nucleus</keyword>
<keyword evidence="4" id="KW-0158">Chromosome</keyword>